<dbReference type="PANTHER" id="PTHR30606:SF10">
    <property type="entry name" value="PHOSPHATIDYLINOSITOL MANNOSIDE ACYLTRANSFERASE"/>
    <property type="match status" value="1"/>
</dbReference>
<dbReference type="AlphaFoldDB" id="A0A7M2WZR9"/>
<dbReference type="GO" id="GO:0016746">
    <property type="term" value="F:acyltransferase activity"/>
    <property type="evidence" value="ECO:0007669"/>
    <property type="project" value="UniProtKB-KW"/>
</dbReference>
<protein>
    <submittedName>
        <fullName evidence="8">Lipid A biosynthesis acyltransferase</fullName>
    </submittedName>
</protein>
<dbReference type="PIRSF" id="PIRSF026649">
    <property type="entry name" value="MsbB"/>
    <property type="match status" value="1"/>
</dbReference>
<dbReference type="PANTHER" id="PTHR30606">
    <property type="entry name" value="LIPID A BIOSYNTHESIS LAUROYL ACYLTRANSFERASE"/>
    <property type="match status" value="1"/>
</dbReference>
<dbReference type="EMBL" id="CP063458">
    <property type="protein sequence ID" value="QOV90998.1"/>
    <property type="molecule type" value="Genomic_DNA"/>
</dbReference>
<comment type="subcellular location">
    <subcellularLocation>
        <location evidence="1">Cell inner membrane</location>
    </subcellularLocation>
</comment>
<dbReference type="KEGG" id="hbs:IPV69_06465"/>
<evidence type="ECO:0000313" key="9">
    <source>
        <dbReference type="Proteomes" id="UP000593765"/>
    </source>
</evidence>
<evidence type="ECO:0000256" key="6">
    <source>
        <dbReference type="ARBA" id="ARBA00023315"/>
    </source>
</evidence>
<keyword evidence="9" id="KW-1185">Reference proteome</keyword>
<dbReference type="GO" id="GO:0005886">
    <property type="term" value="C:plasma membrane"/>
    <property type="evidence" value="ECO:0007669"/>
    <property type="project" value="UniProtKB-SubCell"/>
</dbReference>
<evidence type="ECO:0000256" key="4">
    <source>
        <dbReference type="ARBA" id="ARBA00022679"/>
    </source>
</evidence>
<evidence type="ECO:0000313" key="8">
    <source>
        <dbReference type="EMBL" id="QOV90998.1"/>
    </source>
</evidence>
<accession>A0A7M2WZR9</accession>
<keyword evidence="3" id="KW-0997">Cell inner membrane</keyword>
<name>A0A7M2WZR9_9BACT</name>
<keyword evidence="6 8" id="KW-0012">Acyltransferase</keyword>
<reference evidence="8 9" key="1">
    <citation type="submission" date="2020-10" db="EMBL/GenBank/DDBJ databases">
        <title>Wide distribution of Phycisphaera-like planctomycetes from WD2101 soil group in peatlands and genome analysis of the first cultivated representative.</title>
        <authorList>
            <person name="Dedysh S.N."/>
            <person name="Beletsky A.V."/>
            <person name="Ivanova A."/>
            <person name="Kulichevskaya I.S."/>
            <person name="Suzina N.E."/>
            <person name="Philippov D.A."/>
            <person name="Rakitin A.L."/>
            <person name="Mardanov A.V."/>
            <person name="Ravin N.V."/>
        </authorList>
    </citation>
    <scope>NUCLEOTIDE SEQUENCE [LARGE SCALE GENOMIC DNA]</scope>
    <source>
        <strain evidence="8 9">M1803</strain>
    </source>
</reference>
<evidence type="ECO:0000256" key="7">
    <source>
        <dbReference type="SAM" id="Phobius"/>
    </source>
</evidence>
<dbReference type="RefSeq" id="WP_206294106.1">
    <property type="nucleotide sequence ID" value="NZ_CP063458.1"/>
</dbReference>
<evidence type="ECO:0000256" key="5">
    <source>
        <dbReference type="ARBA" id="ARBA00023136"/>
    </source>
</evidence>
<evidence type="ECO:0000256" key="3">
    <source>
        <dbReference type="ARBA" id="ARBA00022519"/>
    </source>
</evidence>
<keyword evidence="7" id="KW-0812">Transmembrane</keyword>
<keyword evidence="2" id="KW-1003">Cell membrane</keyword>
<dbReference type="GO" id="GO:0009247">
    <property type="term" value="P:glycolipid biosynthetic process"/>
    <property type="evidence" value="ECO:0007669"/>
    <property type="project" value="UniProtKB-ARBA"/>
</dbReference>
<dbReference type="InterPro" id="IPR004960">
    <property type="entry name" value="LipA_acyltrans"/>
</dbReference>
<keyword evidence="7" id="KW-1133">Transmembrane helix</keyword>
<feature type="transmembrane region" description="Helical" evidence="7">
    <location>
        <begin position="20"/>
        <end position="45"/>
    </location>
</feature>
<dbReference type="CDD" id="cd07984">
    <property type="entry name" value="LPLAT_LABLAT-like"/>
    <property type="match status" value="1"/>
</dbReference>
<dbReference type="Pfam" id="PF03279">
    <property type="entry name" value="Lip_A_acyltrans"/>
    <property type="match status" value="1"/>
</dbReference>
<proteinExistence type="predicted"/>
<keyword evidence="5 7" id="KW-0472">Membrane</keyword>
<sequence>MAAKPRNVISDYLQYVALRLVATALLCFPVNLNMATARLLGSFWYRVNRRHRERILGNLRRSFPGWTEKEYNRLGRISMQGFPMLGVEVIFTPRLIRLDTWHRYIRLNDFQEVLNLLVRHKGLVMLTGHYGNWEILGYTLATLGFETTSVARPLDNPHINEWLLGFRERMGQRIVDKKGATTEVGPILDEGGTVGFIADQNAGPKGMFVDFFGRKASTYKSIGLLAMEYELPVVIGYARRIDGKFLFDVGVQDIIYPADWKSQDDPLRYITQRYTKGIEDFVREEPGQYLWVHRRWKTRPKGEEPERFD</sequence>
<evidence type="ECO:0000256" key="1">
    <source>
        <dbReference type="ARBA" id="ARBA00004533"/>
    </source>
</evidence>
<evidence type="ECO:0000256" key="2">
    <source>
        <dbReference type="ARBA" id="ARBA00022475"/>
    </source>
</evidence>
<organism evidence="8 9">
    <name type="scientific">Humisphaera borealis</name>
    <dbReference type="NCBI Taxonomy" id="2807512"/>
    <lineage>
        <taxon>Bacteria</taxon>
        <taxon>Pseudomonadati</taxon>
        <taxon>Planctomycetota</taxon>
        <taxon>Phycisphaerae</taxon>
        <taxon>Tepidisphaerales</taxon>
        <taxon>Tepidisphaeraceae</taxon>
        <taxon>Humisphaera</taxon>
    </lineage>
</organism>
<keyword evidence="4" id="KW-0808">Transferase</keyword>
<dbReference type="Proteomes" id="UP000593765">
    <property type="component" value="Chromosome"/>
</dbReference>
<gene>
    <name evidence="8" type="ORF">IPV69_06465</name>
</gene>